<protein>
    <submittedName>
        <fullName evidence="1">Uncharacterized protein</fullName>
    </submittedName>
</protein>
<comment type="caution">
    <text evidence="1">The sequence shown here is derived from an EMBL/GenBank/DDBJ whole genome shotgun (WGS) entry which is preliminary data.</text>
</comment>
<dbReference type="EMBL" id="BLXT01001362">
    <property type="protein sequence ID" value="GFN85082.1"/>
    <property type="molecule type" value="Genomic_DNA"/>
</dbReference>
<evidence type="ECO:0000313" key="1">
    <source>
        <dbReference type="EMBL" id="GFN85082.1"/>
    </source>
</evidence>
<dbReference type="AlphaFoldDB" id="A0AAV3YRA0"/>
<proteinExistence type="predicted"/>
<evidence type="ECO:0000313" key="2">
    <source>
        <dbReference type="Proteomes" id="UP000735302"/>
    </source>
</evidence>
<organism evidence="1 2">
    <name type="scientific">Plakobranchus ocellatus</name>
    <dbReference type="NCBI Taxonomy" id="259542"/>
    <lineage>
        <taxon>Eukaryota</taxon>
        <taxon>Metazoa</taxon>
        <taxon>Spiralia</taxon>
        <taxon>Lophotrochozoa</taxon>
        <taxon>Mollusca</taxon>
        <taxon>Gastropoda</taxon>
        <taxon>Heterobranchia</taxon>
        <taxon>Euthyneura</taxon>
        <taxon>Panpulmonata</taxon>
        <taxon>Sacoglossa</taxon>
        <taxon>Placobranchoidea</taxon>
        <taxon>Plakobranchidae</taxon>
        <taxon>Plakobranchus</taxon>
    </lineage>
</organism>
<accession>A0AAV3YRA0</accession>
<dbReference type="Proteomes" id="UP000735302">
    <property type="component" value="Unassembled WGS sequence"/>
</dbReference>
<name>A0AAV3YRA0_9GAST</name>
<gene>
    <name evidence="1" type="ORF">PoB_001158800</name>
</gene>
<reference evidence="1 2" key="1">
    <citation type="journal article" date="2021" name="Elife">
        <title>Chloroplast acquisition without the gene transfer in kleptoplastic sea slugs, Plakobranchus ocellatus.</title>
        <authorList>
            <person name="Maeda T."/>
            <person name="Takahashi S."/>
            <person name="Yoshida T."/>
            <person name="Shimamura S."/>
            <person name="Takaki Y."/>
            <person name="Nagai Y."/>
            <person name="Toyoda A."/>
            <person name="Suzuki Y."/>
            <person name="Arimoto A."/>
            <person name="Ishii H."/>
            <person name="Satoh N."/>
            <person name="Nishiyama T."/>
            <person name="Hasebe M."/>
            <person name="Maruyama T."/>
            <person name="Minagawa J."/>
            <person name="Obokata J."/>
            <person name="Shigenobu S."/>
        </authorList>
    </citation>
    <scope>NUCLEOTIDE SEQUENCE [LARGE SCALE GENOMIC DNA]</scope>
</reference>
<sequence>MNCPEYHLRMQRMQRTWGKFIEEMDDVKGSPWKKKGKWRSGQTHNRISARQYSYDSDDADDEHRQLKEFIQPPKSLIYPGEYNYAAFKLKCKRFLKEQMFSERQAKGYIFWVLVDRAADYYTLMMRENRHTPLRQLMKRMEQRFASEHLRETALIWFQNAKQRIKESIEEWAVRLHH</sequence>
<keyword evidence="2" id="KW-1185">Reference proteome</keyword>